<dbReference type="Pfam" id="PF13649">
    <property type="entry name" value="Methyltransf_25"/>
    <property type="match status" value="1"/>
</dbReference>
<reference evidence="2" key="1">
    <citation type="submission" date="2020-04" db="EMBL/GenBank/DDBJ databases">
        <authorList>
            <person name="Alioto T."/>
            <person name="Alioto T."/>
            <person name="Gomez Garrido J."/>
        </authorList>
    </citation>
    <scope>NUCLEOTIDE SEQUENCE</scope>
    <source>
        <strain evidence="2">A484AB</strain>
    </source>
</reference>
<keyword evidence="3" id="KW-1185">Reference proteome</keyword>
<evidence type="ECO:0000256" key="1">
    <source>
        <dbReference type="SAM" id="MobiDB-lite"/>
    </source>
</evidence>
<dbReference type="Gene3D" id="3.40.50.150">
    <property type="entry name" value="Vaccinia Virus protein VP39"/>
    <property type="match status" value="1"/>
</dbReference>
<feature type="compositionally biased region" description="Basic and acidic residues" evidence="1">
    <location>
        <begin position="26"/>
        <end position="37"/>
    </location>
</feature>
<organism evidence="2 3">
    <name type="scientific">Paramuricea clavata</name>
    <name type="common">Red gorgonian</name>
    <name type="synonym">Violescent sea-whip</name>
    <dbReference type="NCBI Taxonomy" id="317549"/>
    <lineage>
        <taxon>Eukaryota</taxon>
        <taxon>Metazoa</taxon>
        <taxon>Cnidaria</taxon>
        <taxon>Anthozoa</taxon>
        <taxon>Octocorallia</taxon>
        <taxon>Malacalcyonacea</taxon>
        <taxon>Plexauridae</taxon>
        <taxon>Paramuricea</taxon>
    </lineage>
</organism>
<feature type="compositionally biased region" description="Basic and acidic residues" evidence="1">
    <location>
        <begin position="355"/>
        <end position="379"/>
    </location>
</feature>
<proteinExistence type="predicted"/>
<comment type="caution">
    <text evidence="2">The sequence shown here is derived from an EMBL/GenBank/DDBJ whole genome shotgun (WGS) entry which is preliminary data.</text>
</comment>
<feature type="non-terminal residue" evidence="2">
    <location>
        <position position="1"/>
    </location>
</feature>
<feature type="non-terminal residue" evidence="2">
    <location>
        <position position="522"/>
    </location>
</feature>
<protein>
    <submittedName>
        <fullName evidence="2">Williams-Beuren syndrome chromosomal region 27 -like</fullName>
    </submittedName>
</protein>
<evidence type="ECO:0000313" key="3">
    <source>
        <dbReference type="Proteomes" id="UP001152795"/>
    </source>
</evidence>
<dbReference type="PANTHER" id="PTHR47331">
    <property type="entry name" value="PHD-TYPE DOMAIN-CONTAINING PROTEIN"/>
    <property type="match status" value="1"/>
</dbReference>
<sequence length="522" mass="58987">CSKVDETVLTEVKPLESKQDVFTNSTEKENRTERDSNEANDDILSARSEADDDPKPECSIKILGLNWNINTDEIHYDLTALEAWPSEPGPTKSDELSAFAEITKPKIEPTITRALANVTITPPNVEAIMDCNRYSTKEQLLRVTALLKRFGDKTRRQPVPIEVTANELRAAEKLWVNTIQASNFEDERSYLQGVSKKEPLLVRQLDLFLDEEGTIRCQGRIDKSSLPMTTKRPILLPARHFYTQLKYHKRLLNQFAKQWRTEYLTSLRESSRSKVSSDAARKLAIEEGEIVVLKNDKSSRSFWKVARVEELLPSKDGVIRAAKVRVVNQENGKSTWLRRPIQHLVPLEIRSSCKQKNETHARDPTTEETKEDASSKEPLKANARSTVVTKYFLRSQNNRKDTEIAPNSTYPALNSFINTFLEILGGSDKNIKIIDLGAGTGYVAIELKKHGFTNIDGLDLSSEMLKKAKEKDAYRNYICEAITEKRLDIPTGAYDVVLSLGTVTSGYIKASAFDEILRLAKP</sequence>
<dbReference type="InterPro" id="IPR029063">
    <property type="entry name" value="SAM-dependent_MTases_sf"/>
</dbReference>
<dbReference type="OrthoDB" id="3647at2759"/>
<dbReference type="SUPFAM" id="SSF53335">
    <property type="entry name" value="S-adenosyl-L-methionine-dependent methyltransferases"/>
    <property type="match status" value="1"/>
</dbReference>
<dbReference type="CDD" id="cd02440">
    <property type="entry name" value="AdoMet_MTases"/>
    <property type="match status" value="1"/>
</dbReference>
<dbReference type="InterPro" id="IPR040676">
    <property type="entry name" value="DUF5641"/>
</dbReference>
<feature type="region of interest" description="Disordered" evidence="1">
    <location>
        <begin position="352"/>
        <end position="380"/>
    </location>
</feature>
<evidence type="ECO:0000313" key="2">
    <source>
        <dbReference type="EMBL" id="CAB4024727.1"/>
    </source>
</evidence>
<dbReference type="AlphaFoldDB" id="A0A7D9J964"/>
<dbReference type="Proteomes" id="UP001152795">
    <property type="component" value="Unassembled WGS sequence"/>
</dbReference>
<dbReference type="EMBL" id="CACRXK020013203">
    <property type="protein sequence ID" value="CAB4024727.1"/>
    <property type="molecule type" value="Genomic_DNA"/>
</dbReference>
<name>A0A7D9J964_PARCT</name>
<accession>A0A7D9J964</accession>
<dbReference type="InterPro" id="IPR041698">
    <property type="entry name" value="Methyltransf_25"/>
</dbReference>
<feature type="region of interest" description="Disordered" evidence="1">
    <location>
        <begin position="1"/>
        <end position="55"/>
    </location>
</feature>
<dbReference type="Pfam" id="PF18701">
    <property type="entry name" value="DUF5641"/>
    <property type="match status" value="1"/>
</dbReference>
<gene>
    <name evidence="2" type="ORF">PACLA_8A043402</name>
</gene>